<dbReference type="Pfam" id="PF03472">
    <property type="entry name" value="Autoind_bind"/>
    <property type="match status" value="1"/>
</dbReference>
<accession>A4KVQ8</accession>
<evidence type="ECO:0000313" key="6">
    <source>
        <dbReference type="Proteomes" id="UP000009045"/>
    </source>
</evidence>
<reference evidence="5 6" key="1">
    <citation type="journal article" date="2007" name="FEMS Microbiol. Lett.">
        <title>Sequence analysis of the 181-kb accessory plasmid pSmeSM11b, isolated from a dominant Sinorhizobium meliloti strain identified during a long-term field release experiment.</title>
        <authorList>
            <person name="Stiens M."/>
            <person name="Schneiker S."/>
            <person name="Puhler A."/>
            <person name="Schluter A."/>
        </authorList>
    </citation>
    <scope>NUCLEOTIDE SEQUENCE [LARGE SCALE GENOMIC DNA]</scope>
    <source>
        <strain evidence="5 6">SM11</strain>
        <plasmid evidence="6">pSmeSM11b</plasmid>
    </source>
</reference>
<keyword evidence="2" id="KW-0238">DNA-binding</keyword>
<keyword evidence="5" id="KW-0614">Plasmid</keyword>
<dbReference type="GO" id="GO:0006355">
    <property type="term" value="P:regulation of DNA-templated transcription"/>
    <property type="evidence" value="ECO:0007669"/>
    <property type="project" value="InterPro"/>
</dbReference>
<organism evidence="5 6">
    <name type="scientific">Sinorhizobium meliloti (strain SM11)</name>
    <dbReference type="NCBI Taxonomy" id="707241"/>
    <lineage>
        <taxon>Bacteria</taxon>
        <taxon>Pseudomonadati</taxon>
        <taxon>Pseudomonadota</taxon>
        <taxon>Alphaproteobacteria</taxon>
        <taxon>Hyphomicrobiales</taxon>
        <taxon>Rhizobiaceae</taxon>
        <taxon>Sinorhizobium/Ensifer group</taxon>
        <taxon>Sinorhizobium</taxon>
    </lineage>
</organism>
<dbReference type="AlphaFoldDB" id="A4KVQ8"/>
<feature type="domain" description="HTH luxR-type" evidence="4">
    <location>
        <begin position="170"/>
        <end position="235"/>
    </location>
</feature>
<geneLocation type="plasmid" evidence="5 6">
    <name>pSmeSM11b</name>
</geneLocation>
<dbReference type="Gene3D" id="3.30.450.80">
    <property type="entry name" value="Transcription factor LuxR-like, autoinducer-binding domain"/>
    <property type="match status" value="1"/>
</dbReference>
<dbReference type="EMBL" id="EF066650">
    <property type="protein sequence ID" value="ABN47159.1"/>
    <property type="molecule type" value="Genomic_DNA"/>
</dbReference>
<evidence type="ECO:0000256" key="3">
    <source>
        <dbReference type="ARBA" id="ARBA00023163"/>
    </source>
</evidence>
<name>A4KVQ8_SINMM</name>
<protein>
    <submittedName>
        <fullName evidence="5">Probable transcription activator TraR</fullName>
    </submittedName>
</protein>
<dbReference type="CDD" id="cd06170">
    <property type="entry name" value="LuxR_C_like"/>
    <property type="match status" value="1"/>
</dbReference>
<dbReference type="GO" id="GO:0003677">
    <property type="term" value="F:DNA binding"/>
    <property type="evidence" value="ECO:0007669"/>
    <property type="project" value="UniProtKB-KW"/>
</dbReference>
<dbReference type="SUPFAM" id="SSF46894">
    <property type="entry name" value="C-terminal effector domain of the bipartite response regulators"/>
    <property type="match status" value="1"/>
</dbReference>
<dbReference type="SUPFAM" id="SSF75516">
    <property type="entry name" value="Pheromone-binding domain of LuxR-like quorum-sensing transcription factors"/>
    <property type="match status" value="1"/>
</dbReference>
<evidence type="ECO:0000256" key="1">
    <source>
        <dbReference type="ARBA" id="ARBA00023015"/>
    </source>
</evidence>
<evidence type="ECO:0000256" key="2">
    <source>
        <dbReference type="ARBA" id="ARBA00023125"/>
    </source>
</evidence>
<dbReference type="InterPro" id="IPR000792">
    <property type="entry name" value="Tscrpt_reg_LuxR_C"/>
</dbReference>
<sequence length="237" mass="26448">MGWVSMNQLVAGLLEIGAIAHDDATVKAALEGLADRFEFSGYAYTKLLPGEFCVISNLHPDWLKRKRKFDLDRRNPVLRRAQQSRRAFVWSSQEENLSEEDQSFFGCAAKFEIRSGITIPIAISNGAISALSFVSPKPVLTAQEEIDPIAASSAVGQLHARIEQLKVAPSIQEPFYLTPKEGTYTRWLSLGKTVEDTADIEHVKYNTVRIALAEARRRYDLCNNTQLVALAIRRGLV</sequence>
<keyword evidence="3" id="KW-0804">Transcription</keyword>
<reference evidence="6" key="2">
    <citation type="journal article" date="2011" name="J. Biotechnol.">
        <title>The complete genome sequence of the dominant Sinorhizobium meliloti field isolate SM11 extends the S. meliloti pan-genome.</title>
        <authorList>
            <person name="Schneiker-Bekel S."/>
            <person name="Wibberg D."/>
            <person name="Bekel T."/>
            <person name="Blom J."/>
            <person name="Linke B."/>
            <person name="Neuweger H."/>
            <person name="Stiens M."/>
            <person name="Vorholter F.J."/>
            <person name="Weidner S."/>
            <person name="Goesmann A."/>
            <person name="Puhler A."/>
            <person name="Schluter A."/>
        </authorList>
    </citation>
    <scope>NUCLEOTIDE SEQUENCE [LARGE SCALE GENOMIC DNA]</scope>
    <source>
        <strain evidence="6">SM11</strain>
        <plasmid evidence="6">pSmeSM11b</plasmid>
    </source>
</reference>
<dbReference type="SMART" id="SM00421">
    <property type="entry name" value="HTH_LUXR"/>
    <property type="match status" value="1"/>
</dbReference>
<evidence type="ECO:0000313" key="5">
    <source>
        <dbReference type="EMBL" id="ABN47159.1"/>
    </source>
</evidence>
<dbReference type="InterPro" id="IPR036693">
    <property type="entry name" value="TF_LuxR_autoind-bd_dom_sf"/>
</dbReference>
<gene>
    <name evidence="5" type="primary">orf153</name>
</gene>
<proteinExistence type="predicted"/>
<dbReference type="Gene3D" id="1.10.10.10">
    <property type="entry name" value="Winged helix-like DNA-binding domain superfamily/Winged helix DNA-binding domain"/>
    <property type="match status" value="1"/>
</dbReference>
<dbReference type="InterPro" id="IPR016032">
    <property type="entry name" value="Sig_transdc_resp-reg_C-effctor"/>
</dbReference>
<dbReference type="PROSITE" id="PS50043">
    <property type="entry name" value="HTH_LUXR_2"/>
    <property type="match status" value="1"/>
</dbReference>
<dbReference type="InterPro" id="IPR005143">
    <property type="entry name" value="TF_LuxR_autoind-bd_dom"/>
</dbReference>
<dbReference type="Proteomes" id="UP000009045">
    <property type="component" value="Plasmid pSmeSM11b"/>
</dbReference>
<keyword evidence="1" id="KW-0805">Transcription regulation</keyword>
<dbReference type="InterPro" id="IPR036388">
    <property type="entry name" value="WH-like_DNA-bd_sf"/>
</dbReference>
<evidence type="ECO:0000259" key="4">
    <source>
        <dbReference type="PROSITE" id="PS50043"/>
    </source>
</evidence>